<sequence length="133" mass="15153">MIMKKIIYSFVAMVLIGCNQQSRDLNTKIINDNLCLFTNESKDYGKDNFLVHFAKIDFSKEYQSEYEKSYSKTELPISEKNCIAIPLDKLEKNLAYTITLSTINKSFNSQICILENNSGISIKQVEAGKSTCE</sequence>
<dbReference type="EMBL" id="GG704966">
    <property type="protein sequence ID" value="EEY96082.1"/>
    <property type="molecule type" value="Genomic_DNA"/>
</dbReference>
<name>D0SD77_ACIJO</name>
<evidence type="ECO:0000313" key="2">
    <source>
        <dbReference type="Proteomes" id="UP000012047"/>
    </source>
</evidence>
<dbReference type="NCBIfam" id="NF045616">
    <property type="entry name" value="Acin_mostly_LP"/>
    <property type="match status" value="1"/>
</dbReference>
<dbReference type="InterPro" id="IPR054658">
    <property type="entry name" value="Extrcyto_LP"/>
</dbReference>
<dbReference type="RefSeq" id="WP_005400879.1">
    <property type="nucleotide sequence ID" value="NZ_GG704966.1"/>
</dbReference>
<organism evidence="1 2">
    <name type="scientific">Acinetobacter johnsonii SH046</name>
    <dbReference type="NCBI Taxonomy" id="575586"/>
    <lineage>
        <taxon>Bacteria</taxon>
        <taxon>Pseudomonadati</taxon>
        <taxon>Pseudomonadota</taxon>
        <taxon>Gammaproteobacteria</taxon>
        <taxon>Moraxellales</taxon>
        <taxon>Moraxellaceae</taxon>
        <taxon>Acinetobacter</taxon>
    </lineage>
</organism>
<accession>D0SD77</accession>
<evidence type="ECO:0008006" key="3">
    <source>
        <dbReference type="Google" id="ProtNLM"/>
    </source>
</evidence>
<proteinExistence type="predicted"/>
<dbReference type="AlphaFoldDB" id="D0SD77"/>
<dbReference type="Proteomes" id="UP000012047">
    <property type="component" value="Unassembled WGS sequence"/>
</dbReference>
<dbReference type="HOGENOM" id="CLU_153646_0_0_6"/>
<dbReference type="eggNOG" id="ENOG5031RSU">
    <property type="taxonomic scope" value="Bacteria"/>
</dbReference>
<dbReference type="PROSITE" id="PS51257">
    <property type="entry name" value="PROKAR_LIPOPROTEIN"/>
    <property type="match status" value="1"/>
</dbReference>
<evidence type="ECO:0000313" key="1">
    <source>
        <dbReference type="EMBL" id="EEY96082.1"/>
    </source>
</evidence>
<gene>
    <name evidence="1" type="ORF">HMPREF0016_01800</name>
</gene>
<protein>
    <recommendedName>
        <fullName evidence="3">Lipoprotein</fullName>
    </recommendedName>
</protein>
<reference evidence="2" key="1">
    <citation type="journal article" date="2012" name="PLoS ONE">
        <title>The success of Acinetobacter species; genetic, metabolic and virulence attributes.</title>
        <authorList>
            <person name="Peleg A.Y."/>
            <person name="de Breij A."/>
            <person name="Adams M.D."/>
            <person name="Cerqueira G.M."/>
            <person name="Mocali S."/>
            <person name="Galardini M."/>
            <person name="Nibbering P.H."/>
            <person name="Earl A.M."/>
            <person name="Ward D.V."/>
            <person name="Paterson D.L."/>
            <person name="Seifert H."/>
            <person name="Dijkshoorn L."/>
        </authorList>
    </citation>
    <scope>NUCLEOTIDE SEQUENCE [LARGE SCALE GENOMIC DNA]</scope>
    <source>
        <strain evidence="2">SH046</strain>
    </source>
</reference>